<dbReference type="InterPro" id="IPR010107">
    <property type="entry name" value="Glutamate_decarboxylase"/>
</dbReference>
<organism evidence="3 4">
    <name type="scientific">Lactococcus lactis subsp. cremoris</name>
    <name type="common">Streptococcus cremoris</name>
    <dbReference type="NCBI Taxonomy" id="1359"/>
    <lineage>
        <taxon>Bacteria</taxon>
        <taxon>Bacillati</taxon>
        <taxon>Bacillota</taxon>
        <taxon>Bacilli</taxon>
        <taxon>Lactobacillales</taxon>
        <taxon>Streptococcaceae</taxon>
        <taxon>Lactococcus</taxon>
    </lineage>
</organism>
<keyword evidence="2" id="KW-0210">Decarboxylase</keyword>
<reference evidence="3 4" key="1">
    <citation type="submission" date="2020-12" db="EMBL/GenBank/DDBJ databases">
        <title>Complete genome sequence of lactococcus lactis subsp. cremoris strain EPSC and strain G3-2.</title>
        <authorList>
            <person name="Kita K."/>
            <person name="Ishikawa S."/>
        </authorList>
    </citation>
    <scope>NUCLEOTIDE SEQUENCE [LARGE SCALE GENOMIC DNA]</scope>
    <source>
        <strain evidence="3 4">EPSC</strain>
    </source>
</reference>
<comment type="similarity">
    <text evidence="1">Belongs to the group II decarboxylase family.</text>
</comment>
<dbReference type="SUPFAM" id="SSF53383">
    <property type="entry name" value="PLP-dependent transferases"/>
    <property type="match status" value="1"/>
</dbReference>
<dbReference type="GO" id="GO:0030170">
    <property type="term" value="F:pyridoxal phosphate binding"/>
    <property type="evidence" value="ECO:0007669"/>
    <property type="project" value="InterPro"/>
</dbReference>
<name>A0AAD1NGD4_LACLC</name>
<evidence type="ECO:0000313" key="3">
    <source>
        <dbReference type="EMBL" id="BCO05035.1"/>
    </source>
</evidence>
<keyword evidence="2" id="KW-0456">Lyase</keyword>
<dbReference type="Proteomes" id="UP000595253">
    <property type="component" value="Chromosome"/>
</dbReference>
<evidence type="ECO:0000313" key="4">
    <source>
        <dbReference type="Proteomes" id="UP000595253"/>
    </source>
</evidence>
<gene>
    <name evidence="3" type="ORF">LLC_02750</name>
</gene>
<dbReference type="PANTHER" id="PTHR43321:SF3">
    <property type="entry name" value="GLUTAMATE DECARBOXYLASE"/>
    <property type="match status" value="1"/>
</dbReference>
<dbReference type="InterPro" id="IPR015424">
    <property type="entry name" value="PyrdxlP-dep_Trfase"/>
</dbReference>
<dbReference type="GO" id="GO:0005829">
    <property type="term" value="C:cytosol"/>
    <property type="evidence" value="ECO:0007669"/>
    <property type="project" value="TreeGrafter"/>
</dbReference>
<protein>
    <recommendedName>
        <fullName evidence="5">Glutamate decarboxylase</fullName>
    </recommendedName>
</protein>
<dbReference type="Gene3D" id="4.10.280.50">
    <property type="match status" value="1"/>
</dbReference>
<dbReference type="EMBL" id="AP024222">
    <property type="protein sequence ID" value="BCO05035.1"/>
    <property type="molecule type" value="Genomic_DNA"/>
</dbReference>
<sequence length="78" mass="9061">MDLPKYKLAQQSIEPRVAYQLVQDEMLDEGNARLNLATFCQTYMEPEAVKLMSQTLEKMRLINRNIQEQLKLKTVAST</sequence>
<dbReference type="GO" id="GO:0004351">
    <property type="term" value="F:glutamate decarboxylase activity"/>
    <property type="evidence" value="ECO:0007669"/>
    <property type="project" value="InterPro"/>
</dbReference>
<evidence type="ECO:0000256" key="2">
    <source>
        <dbReference type="ARBA" id="ARBA00022793"/>
    </source>
</evidence>
<proteinExistence type="inferred from homology"/>
<evidence type="ECO:0008006" key="5">
    <source>
        <dbReference type="Google" id="ProtNLM"/>
    </source>
</evidence>
<accession>A0AAD1NGD4</accession>
<dbReference type="PANTHER" id="PTHR43321">
    <property type="entry name" value="GLUTAMATE DECARBOXYLASE"/>
    <property type="match status" value="1"/>
</dbReference>
<dbReference type="GO" id="GO:0006538">
    <property type="term" value="P:L-glutamate catabolic process"/>
    <property type="evidence" value="ECO:0007669"/>
    <property type="project" value="TreeGrafter"/>
</dbReference>
<evidence type="ECO:0000256" key="1">
    <source>
        <dbReference type="ARBA" id="ARBA00009533"/>
    </source>
</evidence>
<dbReference type="AlphaFoldDB" id="A0AAD1NGD4"/>